<keyword evidence="1" id="KW-0472">Membrane</keyword>
<dbReference type="AlphaFoldDB" id="A0AAE0U439"/>
<keyword evidence="1" id="KW-1133">Transmembrane helix</keyword>
<gene>
    <name evidence="2" type="ORF">B0H63DRAFT_105279</name>
</gene>
<sequence>MDGRKRIQGTFSWDKWAGLFYPLFYCVFCLFFSFAVCLFVHWDVNMGGFTALSFLFFLIRGFCIILLFTFHISVQVGKWRACRHCTWVLSRRQRTEIMTVLSQQLGLIISRHDEGESNEQLSHLYFISF</sequence>
<protein>
    <submittedName>
        <fullName evidence="2">Uncharacterized protein</fullName>
    </submittedName>
</protein>
<dbReference type="Proteomes" id="UP001285441">
    <property type="component" value="Unassembled WGS sequence"/>
</dbReference>
<reference evidence="2" key="1">
    <citation type="journal article" date="2023" name="Mol. Phylogenet. Evol.">
        <title>Genome-scale phylogeny and comparative genomics of the fungal order Sordariales.</title>
        <authorList>
            <person name="Hensen N."/>
            <person name="Bonometti L."/>
            <person name="Westerberg I."/>
            <person name="Brannstrom I.O."/>
            <person name="Guillou S."/>
            <person name="Cros-Aarteil S."/>
            <person name="Calhoun S."/>
            <person name="Haridas S."/>
            <person name="Kuo A."/>
            <person name="Mondo S."/>
            <person name="Pangilinan J."/>
            <person name="Riley R."/>
            <person name="LaButti K."/>
            <person name="Andreopoulos B."/>
            <person name="Lipzen A."/>
            <person name="Chen C."/>
            <person name="Yan M."/>
            <person name="Daum C."/>
            <person name="Ng V."/>
            <person name="Clum A."/>
            <person name="Steindorff A."/>
            <person name="Ohm R.A."/>
            <person name="Martin F."/>
            <person name="Silar P."/>
            <person name="Natvig D.O."/>
            <person name="Lalanne C."/>
            <person name="Gautier V."/>
            <person name="Ament-Velasquez S.L."/>
            <person name="Kruys A."/>
            <person name="Hutchinson M.I."/>
            <person name="Powell A.J."/>
            <person name="Barry K."/>
            <person name="Miller A.N."/>
            <person name="Grigoriev I.V."/>
            <person name="Debuchy R."/>
            <person name="Gladieux P."/>
            <person name="Hiltunen Thoren M."/>
            <person name="Johannesson H."/>
        </authorList>
    </citation>
    <scope>NUCLEOTIDE SEQUENCE</scope>
    <source>
        <strain evidence="2">CBS 232.78</strain>
    </source>
</reference>
<proteinExistence type="predicted"/>
<evidence type="ECO:0000313" key="2">
    <source>
        <dbReference type="EMBL" id="KAK3389890.1"/>
    </source>
</evidence>
<keyword evidence="1" id="KW-0812">Transmembrane</keyword>
<name>A0AAE0U439_9PEZI</name>
<comment type="caution">
    <text evidence="2">The sequence shown here is derived from an EMBL/GenBank/DDBJ whole genome shotgun (WGS) entry which is preliminary data.</text>
</comment>
<evidence type="ECO:0000313" key="3">
    <source>
        <dbReference type="Proteomes" id="UP001285441"/>
    </source>
</evidence>
<organism evidence="2 3">
    <name type="scientific">Podospora didyma</name>
    <dbReference type="NCBI Taxonomy" id="330526"/>
    <lineage>
        <taxon>Eukaryota</taxon>
        <taxon>Fungi</taxon>
        <taxon>Dikarya</taxon>
        <taxon>Ascomycota</taxon>
        <taxon>Pezizomycotina</taxon>
        <taxon>Sordariomycetes</taxon>
        <taxon>Sordariomycetidae</taxon>
        <taxon>Sordariales</taxon>
        <taxon>Podosporaceae</taxon>
        <taxon>Podospora</taxon>
    </lineage>
</organism>
<dbReference type="EMBL" id="JAULSW010000002">
    <property type="protein sequence ID" value="KAK3389890.1"/>
    <property type="molecule type" value="Genomic_DNA"/>
</dbReference>
<evidence type="ECO:0000256" key="1">
    <source>
        <dbReference type="SAM" id="Phobius"/>
    </source>
</evidence>
<feature type="transmembrane region" description="Helical" evidence="1">
    <location>
        <begin position="20"/>
        <end position="42"/>
    </location>
</feature>
<keyword evidence="3" id="KW-1185">Reference proteome</keyword>
<accession>A0AAE0U439</accession>
<feature type="transmembrane region" description="Helical" evidence="1">
    <location>
        <begin position="48"/>
        <end position="70"/>
    </location>
</feature>
<reference evidence="2" key="2">
    <citation type="submission" date="2023-06" db="EMBL/GenBank/DDBJ databases">
        <authorList>
            <consortium name="Lawrence Berkeley National Laboratory"/>
            <person name="Haridas S."/>
            <person name="Hensen N."/>
            <person name="Bonometti L."/>
            <person name="Westerberg I."/>
            <person name="Brannstrom I.O."/>
            <person name="Guillou S."/>
            <person name="Cros-Aarteil S."/>
            <person name="Calhoun S."/>
            <person name="Kuo A."/>
            <person name="Mondo S."/>
            <person name="Pangilinan J."/>
            <person name="Riley R."/>
            <person name="LaButti K."/>
            <person name="Andreopoulos B."/>
            <person name="Lipzen A."/>
            <person name="Chen C."/>
            <person name="Yanf M."/>
            <person name="Daum C."/>
            <person name="Ng V."/>
            <person name="Clum A."/>
            <person name="Steindorff A."/>
            <person name="Ohm R."/>
            <person name="Martin F."/>
            <person name="Silar P."/>
            <person name="Natvig D."/>
            <person name="Lalanne C."/>
            <person name="Gautier V."/>
            <person name="Ament-velasquez S.L."/>
            <person name="Kruys A."/>
            <person name="Hutchinson M.I."/>
            <person name="Powell A.J."/>
            <person name="Barry K."/>
            <person name="Miller A.N."/>
            <person name="Grigoriev I.V."/>
            <person name="Debuchy R."/>
            <person name="Gladieux P."/>
            <person name="Thoren M.H."/>
            <person name="Johannesson H."/>
        </authorList>
    </citation>
    <scope>NUCLEOTIDE SEQUENCE</scope>
    <source>
        <strain evidence="2">CBS 232.78</strain>
    </source>
</reference>